<dbReference type="EMBL" id="JAAAIM010000016">
    <property type="protein sequence ID" value="KAG0298085.1"/>
    <property type="molecule type" value="Genomic_DNA"/>
</dbReference>
<dbReference type="Proteomes" id="UP001194696">
    <property type="component" value="Unassembled WGS sequence"/>
</dbReference>
<dbReference type="InterPro" id="IPR009081">
    <property type="entry name" value="PP-bd_ACP"/>
</dbReference>
<dbReference type="InterPro" id="IPR054514">
    <property type="entry name" value="RhiE-like_linker"/>
</dbReference>
<feature type="domain" description="Ketosynthase family 3 (KS3)" evidence="9">
    <location>
        <begin position="683"/>
        <end position="1101"/>
    </location>
</feature>
<evidence type="ECO:0000259" key="7">
    <source>
        <dbReference type="PROSITE" id="PS50075"/>
    </source>
</evidence>
<dbReference type="Pfam" id="PF22336">
    <property type="entry name" value="RhiE-like_linker"/>
    <property type="match status" value="1"/>
</dbReference>
<evidence type="ECO:0000256" key="3">
    <source>
        <dbReference type="ARBA" id="ARBA00022490"/>
    </source>
</evidence>
<keyword evidence="6" id="KW-0677">Repeat</keyword>
<dbReference type="InterPro" id="IPR016181">
    <property type="entry name" value="Acyl_CoA_acyltransferase"/>
</dbReference>
<keyword evidence="5" id="KW-0808">Transferase</keyword>
<dbReference type="PROSITE" id="PS00606">
    <property type="entry name" value="KS3_1"/>
    <property type="match status" value="1"/>
</dbReference>
<evidence type="ECO:0000313" key="11">
    <source>
        <dbReference type="Proteomes" id="UP001194696"/>
    </source>
</evidence>
<reference evidence="10 11" key="1">
    <citation type="journal article" date="2020" name="Fungal Divers.">
        <title>Resolving the Mortierellaceae phylogeny through synthesis of multi-gene phylogenetics and phylogenomics.</title>
        <authorList>
            <person name="Vandepol N."/>
            <person name="Liber J."/>
            <person name="Desiro A."/>
            <person name="Na H."/>
            <person name="Kennedy M."/>
            <person name="Barry K."/>
            <person name="Grigoriev I.V."/>
            <person name="Miller A.N."/>
            <person name="O'Donnell K."/>
            <person name="Stajich J.E."/>
            <person name="Bonito G."/>
        </authorList>
    </citation>
    <scope>NUCLEOTIDE SEQUENCE [LARGE SCALE GENOMIC DNA]</scope>
    <source>
        <strain evidence="10 11">AD045</strain>
    </source>
</reference>
<dbReference type="InterPro" id="IPR050091">
    <property type="entry name" value="PKS_NRPS_Biosynth_Enz"/>
</dbReference>
<dbReference type="Gene3D" id="3.30.70.250">
    <property type="entry name" value="Malonyl-CoA ACP transacylase, ACP-binding"/>
    <property type="match status" value="1"/>
</dbReference>
<comment type="subcellular location">
    <subcellularLocation>
        <location evidence="1">Cytoplasm</location>
    </subcellularLocation>
</comment>
<evidence type="ECO:0000256" key="1">
    <source>
        <dbReference type="ARBA" id="ARBA00004496"/>
    </source>
</evidence>
<keyword evidence="11" id="KW-1185">Reference proteome</keyword>
<dbReference type="PANTHER" id="PTHR43775:SF37">
    <property type="entry name" value="SI:DKEY-61P9.11"/>
    <property type="match status" value="1"/>
</dbReference>
<dbReference type="Pfam" id="PF00550">
    <property type="entry name" value="PP-binding"/>
    <property type="match status" value="2"/>
</dbReference>
<dbReference type="Pfam" id="PF00109">
    <property type="entry name" value="ketoacyl-synt"/>
    <property type="match status" value="1"/>
</dbReference>
<protein>
    <recommendedName>
        <fullName evidence="12">Polyketide synthase</fullName>
    </recommendedName>
</protein>
<dbReference type="CDD" id="cd00833">
    <property type="entry name" value="PKS"/>
    <property type="match status" value="1"/>
</dbReference>
<dbReference type="InterPro" id="IPR020841">
    <property type="entry name" value="PKS_Beta-ketoAc_synthase_dom"/>
</dbReference>
<evidence type="ECO:0000313" key="10">
    <source>
        <dbReference type="EMBL" id="KAG0298085.1"/>
    </source>
</evidence>
<dbReference type="PROSITE" id="PS50075">
    <property type="entry name" value="CARRIER"/>
    <property type="match status" value="2"/>
</dbReference>
<feature type="domain" description="Carrier" evidence="7">
    <location>
        <begin position="1329"/>
        <end position="1406"/>
    </location>
</feature>
<evidence type="ECO:0000256" key="4">
    <source>
        <dbReference type="ARBA" id="ARBA00022553"/>
    </source>
</evidence>
<proteinExistence type="predicted"/>
<dbReference type="Gene3D" id="3.40.630.30">
    <property type="match status" value="1"/>
</dbReference>
<dbReference type="InterPro" id="IPR016039">
    <property type="entry name" value="Thiolase-like"/>
</dbReference>
<dbReference type="SUPFAM" id="SSF53901">
    <property type="entry name" value="Thiolase-like"/>
    <property type="match status" value="1"/>
</dbReference>
<dbReference type="Gene3D" id="3.40.47.10">
    <property type="match status" value="1"/>
</dbReference>
<dbReference type="InterPro" id="IPR016036">
    <property type="entry name" value="Malonyl_transacylase_ACP-bd"/>
</dbReference>
<dbReference type="PANTHER" id="PTHR43775">
    <property type="entry name" value="FATTY ACID SYNTHASE"/>
    <property type="match status" value="1"/>
</dbReference>
<dbReference type="SUPFAM" id="SSF47336">
    <property type="entry name" value="ACP-like"/>
    <property type="match status" value="2"/>
</dbReference>
<sequence>MGLRLVQKRGQLMGEADGGTMAAVLGIREDALRTLLHDNGLDTIDLANLNSPTQIVIAGDTAAIATIASPVLWTDSIRYLMEQGDFTYTEIGADPKRTGGSVLSKLVDEIRLDQPSSPGLTSVPLAVTWHCLNEDSMDIKNQNHFAELDQIILEIFDRQPLDAQPHYVADIDCGDGSLLRRVYEVVSTRTARGRSFNTYPLTLIGAVHNEQVLTATEKILQGLPHILVRGDVSHPKEWMDSLTAAGIPGLDNILHVHSFLCEERPCLSLAHLRHWKVHLSRFGLVLLEMHSPRTELAECLDSMVGQVCSDAASAFAGKTKVKASTFLMAAAENGLFPRTGAPRRLSKTADGAQVGLYHLMPKSYVIRHPRAEDWPHLVQVDRISQPEHLWTSRAELERRVKDLAQHSMVLEVAGNIVGALYAQRTDAIEPLKGCRHDELTPLYQAQGRYVQLLGLYIVPASHGHGHSDALIDCMLSYATALDGVRAVLGITRCADFVLHRQEFNLEQYVQIRNEHGQPLDPMLYFHVSHGANLHGPVPGYRPEDTDNQGAGVLIEYCLQSMAESGASHARPAPRSIEPPQIVQLVSDTVLQVLGEERAAAYDDQVPLMSMGLTSLELLKLRRLLSDRINQPLEATFFFRCGTPQAVIEELAAQMSFSATLPFSNTLPQQEALSDKMAFKVTPSETIAIVGMACRLPGGVRSPEQFWQLLSEERDTVGPLSEPRRKLAQETGQALRWPSAFVEDVDGFDAGFFRISPHEAEWLDPQQRLLLEVGWETLESAAIAPASLRGSRSGVFVGIMGSDYEALLRRNATDKGVEAHFATGSACSVAAGRLSYFLDWHGPALAIDTACSSSLVAVHTACRSLLGGECDLALATGVNLLLDDVRFEAYERAGMLSPEGHCKTFDAAADGYVRGEGCAAVLLKRLGDAQAASDRILGIIRGSAINQDGSSTGLTAPNQLAQQAVIEAALAQSKVAPHEVSYLEAHGTGTKLGDPIEVMAAAEVLGQGRSNHMPLWIGSVKSVIGHLEAAAGIAGLLKTVLAIRYGQLPAQRHYERPNPHIPWERLPVRVVAQAQTWPAGRKVAGVSSFGFSGTNAHVVVEEYVALQQAQTPSDGLVLVVLSARNEERLKAQAEQLLLHLARHKENLVDLAYTLQVGREAMGRRLALVVPTLESLKDKLIVYGAGDRTPEVGYFGQVKSEKQALKLLGGKETVTQIRRDKVTQGKLDEIAAGWVQGLSVDWTQLYGEVKPRRLNLPTYSFAPERYWIPKAELDASRPTLVSSGQQLSAGQPEQMQHLLEKQTPANPEVPLSTEQGLCLGRKHLVGLNGLDLTQCVVQDLTEQVAQLLKLPSEMLEPETNLAEYGVDSIVLTGFRQKLNARYNLTLSRAVFFEALTIMQLSVVSRTWGGYTNKV</sequence>
<gene>
    <name evidence="10" type="ORF">BGZ96_002980</name>
</gene>
<evidence type="ECO:0000256" key="5">
    <source>
        <dbReference type="ARBA" id="ARBA00022679"/>
    </source>
</evidence>
<dbReference type="InterPro" id="IPR036736">
    <property type="entry name" value="ACP-like_sf"/>
</dbReference>
<dbReference type="InterPro" id="IPR056393">
    <property type="entry name" value="AprA-like_MT2"/>
</dbReference>
<dbReference type="Pfam" id="PF02801">
    <property type="entry name" value="Ketoacyl-synt_C"/>
    <property type="match status" value="1"/>
</dbReference>
<name>A0ABQ7KFZ5_9FUNG</name>
<dbReference type="Pfam" id="PF23525">
    <property type="entry name" value="Methyltransf_36"/>
    <property type="match status" value="2"/>
</dbReference>
<evidence type="ECO:0000256" key="6">
    <source>
        <dbReference type="ARBA" id="ARBA00022737"/>
    </source>
</evidence>
<dbReference type="Gene3D" id="1.10.1200.10">
    <property type="entry name" value="ACP-like"/>
    <property type="match status" value="2"/>
</dbReference>
<dbReference type="InterPro" id="IPR020806">
    <property type="entry name" value="PKS_PP-bd"/>
</dbReference>
<keyword evidence="4" id="KW-0597">Phosphoprotein</keyword>
<dbReference type="InterPro" id="IPR014031">
    <property type="entry name" value="Ketoacyl_synth_C"/>
</dbReference>
<organism evidence="10 11">
    <name type="scientific">Linnemannia gamsii</name>
    <dbReference type="NCBI Taxonomy" id="64522"/>
    <lineage>
        <taxon>Eukaryota</taxon>
        <taxon>Fungi</taxon>
        <taxon>Fungi incertae sedis</taxon>
        <taxon>Mucoromycota</taxon>
        <taxon>Mortierellomycotina</taxon>
        <taxon>Mortierellomycetes</taxon>
        <taxon>Mortierellales</taxon>
        <taxon>Mortierellaceae</taxon>
        <taxon>Linnemannia</taxon>
    </lineage>
</organism>
<dbReference type="InterPro" id="IPR000182">
    <property type="entry name" value="GNAT_dom"/>
</dbReference>
<evidence type="ECO:0008006" key="12">
    <source>
        <dbReference type="Google" id="ProtNLM"/>
    </source>
</evidence>
<dbReference type="SUPFAM" id="SSF55729">
    <property type="entry name" value="Acyl-CoA N-acyltransferases (Nat)"/>
    <property type="match status" value="1"/>
</dbReference>
<dbReference type="SUPFAM" id="SSF55048">
    <property type="entry name" value="Probable ACP-binding domain of malonyl-CoA ACP transacylase"/>
    <property type="match status" value="1"/>
</dbReference>
<dbReference type="Gene3D" id="3.30.70.3290">
    <property type="match status" value="1"/>
</dbReference>
<dbReference type="SMART" id="SM00823">
    <property type="entry name" value="PKS_PP"/>
    <property type="match status" value="2"/>
</dbReference>
<keyword evidence="2" id="KW-0596">Phosphopantetheine</keyword>
<evidence type="ECO:0000256" key="2">
    <source>
        <dbReference type="ARBA" id="ARBA00022450"/>
    </source>
</evidence>
<feature type="domain" description="Carrier" evidence="7">
    <location>
        <begin position="576"/>
        <end position="654"/>
    </location>
</feature>
<accession>A0ABQ7KFZ5</accession>
<feature type="domain" description="N-acetyltransferase" evidence="8">
    <location>
        <begin position="364"/>
        <end position="563"/>
    </location>
</feature>
<dbReference type="PROSITE" id="PS52004">
    <property type="entry name" value="KS3_2"/>
    <property type="match status" value="1"/>
</dbReference>
<comment type="caution">
    <text evidence="10">The sequence shown here is derived from an EMBL/GenBank/DDBJ whole genome shotgun (WGS) entry which is preliminary data.</text>
</comment>
<dbReference type="InterPro" id="IPR014030">
    <property type="entry name" value="Ketoacyl_synth_N"/>
</dbReference>
<dbReference type="PROSITE" id="PS51186">
    <property type="entry name" value="GNAT"/>
    <property type="match status" value="1"/>
</dbReference>
<keyword evidence="3" id="KW-0963">Cytoplasm</keyword>
<dbReference type="InterPro" id="IPR018201">
    <property type="entry name" value="Ketoacyl_synth_AS"/>
</dbReference>
<dbReference type="SMART" id="SM00825">
    <property type="entry name" value="PKS_KS"/>
    <property type="match status" value="1"/>
</dbReference>
<evidence type="ECO:0000259" key="8">
    <source>
        <dbReference type="PROSITE" id="PS51186"/>
    </source>
</evidence>
<evidence type="ECO:0000259" key="9">
    <source>
        <dbReference type="PROSITE" id="PS52004"/>
    </source>
</evidence>